<keyword evidence="1" id="KW-0732">Signal</keyword>
<dbReference type="OrthoDB" id="4094614at2759"/>
<dbReference type="GO" id="GO:0005199">
    <property type="term" value="F:structural constituent of cell wall"/>
    <property type="evidence" value="ECO:0007669"/>
    <property type="project" value="InterPro"/>
</dbReference>
<organism evidence="2 3">
    <name type="scientific">Hyaloscypha hepaticicola</name>
    <dbReference type="NCBI Taxonomy" id="2082293"/>
    <lineage>
        <taxon>Eukaryota</taxon>
        <taxon>Fungi</taxon>
        <taxon>Dikarya</taxon>
        <taxon>Ascomycota</taxon>
        <taxon>Pezizomycotina</taxon>
        <taxon>Leotiomycetes</taxon>
        <taxon>Helotiales</taxon>
        <taxon>Hyaloscyphaceae</taxon>
        <taxon>Hyaloscypha</taxon>
    </lineage>
</organism>
<accession>A0A2J6Q5G2</accession>
<evidence type="ECO:0000313" key="2">
    <source>
        <dbReference type="EMBL" id="PMD21527.1"/>
    </source>
</evidence>
<protein>
    <recommendedName>
        <fullName evidence="4">Cell wall protein SED1</fullName>
    </recommendedName>
</protein>
<evidence type="ECO:0000313" key="3">
    <source>
        <dbReference type="Proteomes" id="UP000235672"/>
    </source>
</evidence>
<evidence type="ECO:0008006" key="4">
    <source>
        <dbReference type="Google" id="ProtNLM"/>
    </source>
</evidence>
<dbReference type="InterPro" id="IPR038843">
    <property type="entry name" value="Sed1/Spi1"/>
</dbReference>
<sequence length="273" mass="28030">MKNAQYLLAAFGLVSAASSAYVSGYSNETTVWTTVTTDVYTTYCPESTTFTQGTKTYTATASETLTITDCPCTIVKPTTYPIKPTTSAAAPPPPHYNGTWVPPVWITTTETVSSYTTYCPAPTTVVQNNVTYTVSSATTLTITACPCTQTKTCPATVSTTVVSYLTTYCPQPTTITYSASTYPVTSPGTVTIPIAPYTTVTTLPITTGTVVPPPISASSPVGTGSLIITSATNTPKAPSATPSGPAQVSANAGMKVDAGFGAFAAAGLAALLL</sequence>
<dbReference type="Proteomes" id="UP000235672">
    <property type="component" value="Unassembled WGS sequence"/>
</dbReference>
<dbReference type="EMBL" id="KZ613480">
    <property type="protein sequence ID" value="PMD21527.1"/>
    <property type="molecule type" value="Genomic_DNA"/>
</dbReference>
<evidence type="ECO:0000256" key="1">
    <source>
        <dbReference type="SAM" id="SignalP"/>
    </source>
</evidence>
<dbReference type="AlphaFoldDB" id="A0A2J6Q5G2"/>
<dbReference type="GO" id="GO:0009277">
    <property type="term" value="C:fungal-type cell wall"/>
    <property type="evidence" value="ECO:0007669"/>
    <property type="project" value="TreeGrafter"/>
</dbReference>
<name>A0A2J6Q5G2_9HELO</name>
<reference evidence="2 3" key="1">
    <citation type="submission" date="2016-05" db="EMBL/GenBank/DDBJ databases">
        <title>A degradative enzymes factory behind the ericoid mycorrhizal symbiosis.</title>
        <authorList>
            <consortium name="DOE Joint Genome Institute"/>
            <person name="Martino E."/>
            <person name="Morin E."/>
            <person name="Grelet G."/>
            <person name="Kuo A."/>
            <person name="Kohler A."/>
            <person name="Daghino S."/>
            <person name="Barry K."/>
            <person name="Choi C."/>
            <person name="Cichocki N."/>
            <person name="Clum A."/>
            <person name="Copeland A."/>
            <person name="Hainaut M."/>
            <person name="Haridas S."/>
            <person name="Labutti K."/>
            <person name="Lindquist E."/>
            <person name="Lipzen A."/>
            <person name="Khouja H.-R."/>
            <person name="Murat C."/>
            <person name="Ohm R."/>
            <person name="Olson A."/>
            <person name="Spatafora J."/>
            <person name="Veneault-Fourrey C."/>
            <person name="Henrissat B."/>
            <person name="Grigoriev I."/>
            <person name="Martin F."/>
            <person name="Perotto S."/>
        </authorList>
    </citation>
    <scope>NUCLEOTIDE SEQUENCE [LARGE SCALE GENOMIC DNA]</scope>
    <source>
        <strain evidence="2 3">UAMH 7357</strain>
    </source>
</reference>
<dbReference type="STRING" id="1745343.A0A2J6Q5G2"/>
<dbReference type="PANTHER" id="PTHR35523:SF1">
    <property type="entry name" value="CELL WALL PROTEIN SED1"/>
    <property type="match status" value="1"/>
</dbReference>
<feature type="signal peptide" evidence="1">
    <location>
        <begin position="1"/>
        <end position="19"/>
    </location>
</feature>
<dbReference type="PANTHER" id="PTHR35523">
    <property type="entry name" value="CELL WALL PROTEIN SED1"/>
    <property type="match status" value="1"/>
</dbReference>
<keyword evidence="3" id="KW-1185">Reference proteome</keyword>
<gene>
    <name evidence="2" type="ORF">NA56DRAFT_703169</name>
</gene>
<dbReference type="GO" id="GO:0031505">
    <property type="term" value="P:fungal-type cell wall organization"/>
    <property type="evidence" value="ECO:0007669"/>
    <property type="project" value="InterPro"/>
</dbReference>
<proteinExistence type="predicted"/>
<feature type="chain" id="PRO_5014445886" description="Cell wall protein SED1" evidence="1">
    <location>
        <begin position="20"/>
        <end position="273"/>
    </location>
</feature>